<dbReference type="VEuPathDB" id="ToxoDB:CSUI_009596"/>
<evidence type="ECO:0000313" key="2">
    <source>
        <dbReference type="EMBL" id="PHJ16588.1"/>
    </source>
</evidence>
<comment type="caution">
    <text evidence="2">The sequence shown here is derived from an EMBL/GenBank/DDBJ whole genome shotgun (WGS) entry which is preliminary data.</text>
</comment>
<proteinExistence type="predicted"/>
<feature type="region of interest" description="Disordered" evidence="1">
    <location>
        <begin position="228"/>
        <end position="268"/>
    </location>
</feature>
<dbReference type="EMBL" id="MIGC01005791">
    <property type="protein sequence ID" value="PHJ16588.1"/>
    <property type="molecule type" value="Genomic_DNA"/>
</dbReference>
<name>A0A2C6KIX0_9APIC</name>
<feature type="compositionally biased region" description="Low complexity" evidence="1">
    <location>
        <begin position="163"/>
        <end position="180"/>
    </location>
</feature>
<protein>
    <submittedName>
        <fullName evidence="2">Uncharacterized protein</fullName>
    </submittedName>
</protein>
<reference evidence="2 3" key="1">
    <citation type="journal article" date="2017" name="Int. J. Parasitol.">
        <title>The genome of the protozoan parasite Cystoisospora suis and a reverse vaccinology approach to identify vaccine candidates.</title>
        <authorList>
            <person name="Palmieri N."/>
            <person name="Shrestha A."/>
            <person name="Ruttkowski B."/>
            <person name="Beck T."/>
            <person name="Vogl C."/>
            <person name="Tomley F."/>
            <person name="Blake D.P."/>
            <person name="Joachim A."/>
        </authorList>
    </citation>
    <scope>NUCLEOTIDE SEQUENCE [LARGE SCALE GENOMIC DNA]</scope>
    <source>
        <strain evidence="2 3">Wien I</strain>
    </source>
</reference>
<dbReference type="RefSeq" id="XP_067918315.1">
    <property type="nucleotide sequence ID" value="XM_068069709.1"/>
</dbReference>
<feature type="region of interest" description="Disordered" evidence="1">
    <location>
        <begin position="1"/>
        <end position="96"/>
    </location>
</feature>
<evidence type="ECO:0000256" key="1">
    <source>
        <dbReference type="SAM" id="MobiDB-lite"/>
    </source>
</evidence>
<feature type="compositionally biased region" description="Acidic residues" evidence="1">
    <location>
        <begin position="141"/>
        <end position="150"/>
    </location>
</feature>
<sequence length="268" mass="30438">MVQQKQQDEEEGQELFHGVWSSRYQRPGQVQQPEPPQPSPLPSVQQGQQNEDEGGAHGRLTSQSLPSSEGPHQPTYASPPPSQRVHWWDAAPALPGQPYQADEAVYRRVPSQHLWLRQAQQGQQPRPPQPFPPVFFQHQEENEEEEDDDEPPHTSQPPFQYGLLRQALFQQQPQPFQRLAPSPPPPVLDRISRPSHQQGEQEEEEALPPTVWFQRLAQTHQQAQLPLTPHAQPGEDVLSPVHVQRQEEITTPPAFPSSFFSEDSETLG</sequence>
<dbReference type="Proteomes" id="UP000221165">
    <property type="component" value="Unassembled WGS sequence"/>
</dbReference>
<gene>
    <name evidence="2" type="ORF">CSUI_009596</name>
</gene>
<evidence type="ECO:0000313" key="3">
    <source>
        <dbReference type="Proteomes" id="UP000221165"/>
    </source>
</evidence>
<accession>A0A2C6KIX0</accession>
<dbReference type="GeneID" id="94432920"/>
<organism evidence="2 3">
    <name type="scientific">Cystoisospora suis</name>
    <dbReference type="NCBI Taxonomy" id="483139"/>
    <lineage>
        <taxon>Eukaryota</taxon>
        <taxon>Sar</taxon>
        <taxon>Alveolata</taxon>
        <taxon>Apicomplexa</taxon>
        <taxon>Conoidasida</taxon>
        <taxon>Coccidia</taxon>
        <taxon>Eucoccidiorida</taxon>
        <taxon>Eimeriorina</taxon>
        <taxon>Sarcocystidae</taxon>
        <taxon>Cystoisospora</taxon>
    </lineage>
</organism>
<keyword evidence="3" id="KW-1185">Reference proteome</keyword>
<dbReference type="AlphaFoldDB" id="A0A2C6KIX0"/>
<feature type="region of interest" description="Disordered" evidence="1">
    <location>
        <begin position="116"/>
        <end position="208"/>
    </location>
</feature>